<sequence length="55" mass="6435">MDRPPISYKRPENLAELVSAYVQTPGVIVQKPLRVEVLRVPYAPFYNTLFILKRF</sequence>
<dbReference type="AlphaFoldDB" id="A0A3N4JTP4"/>
<keyword evidence="2" id="KW-1185">Reference proteome</keyword>
<reference evidence="1 2" key="1">
    <citation type="journal article" date="2018" name="Nat. Ecol. Evol.">
        <title>Pezizomycetes genomes reveal the molecular basis of ectomycorrhizal truffle lifestyle.</title>
        <authorList>
            <person name="Murat C."/>
            <person name="Payen T."/>
            <person name="Noel B."/>
            <person name="Kuo A."/>
            <person name="Morin E."/>
            <person name="Chen J."/>
            <person name="Kohler A."/>
            <person name="Krizsan K."/>
            <person name="Balestrini R."/>
            <person name="Da Silva C."/>
            <person name="Montanini B."/>
            <person name="Hainaut M."/>
            <person name="Levati E."/>
            <person name="Barry K.W."/>
            <person name="Belfiori B."/>
            <person name="Cichocki N."/>
            <person name="Clum A."/>
            <person name="Dockter R.B."/>
            <person name="Fauchery L."/>
            <person name="Guy J."/>
            <person name="Iotti M."/>
            <person name="Le Tacon F."/>
            <person name="Lindquist E.A."/>
            <person name="Lipzen A."/>
            <person name="Malagnac F."/>
            <person name="Mello A."/>
            <person name="Molinier V."/>
            <person name="Miyauchi S."/>
            <person name="Poulain J."/>
            <person name="Riccioni C."/>
            <person name="Rubini A."/>
            <person name="Sitrit Y."/>
            <person name="Splivallo R."/>
            <person name="Traeger S."/>
            <person name="Wang M."/>
            <person name="Zifcakova L."/>
            <person name="Wipf D."/>
            <person name="Zambonelli A."/>
            <person name="Paolocci F."/>
            <person name="Nowrousian M."/>
            <person name="Ottonello S."/>
            <person name="Baldrian P."/>
            <person name="Spatafora J.W."/>
            <person name="Henrissat B."/>
            <person name="Nagy L.G."/>
            <person name="Aury J.M."/>
            <person name="Wincker P."/>
            <person name="Grigoriev I.V."/>
            <person name="Bonfante P."/>
            <person name="Martin F.M."/>
        </authorList>
    </citation>
    <scope>NUCLEOTIDE SEQUENCE [LARGE SCALE GENOMIC DNA]</scope>
    <source>
        <strain evidence="1 2">120613-1</strain>
    </source>
</reference>
<organism evidence="1 2">
    <name type="scientific">Choiromyces venosus 120613-1</name>
    <dbReference type="NCBI Taxonomy" id="1336337"/>
    <lineage>
        <taxon>Eukaryota</taxon>
        <taxon>Fungi</taxon>
        <taxon>Dikarya</taxon>
        <taxon>Ascomycota</taxon>
        <taxon>Pezizomycotina</taxon>
        <taxon>Pezizomycetes</taxon>
        <taxon>Pezizales</taxon>
        <taxon>Tuberaceae</taxon>
        <taxon>Choiromyces</taxon>
    </lineage>
</organism>
<dbReference type="EMBL" id="ML120371">
    <property type="protein sequence ID" value="RPB01716.1"/>
    <property type="molecule type" value="Genomic_DNA"/>
</dbReference>
<protein>
    <submittedName>
        <fullName evidence="1">Uncharacterized protein</fullName>
    </submittedName>
</protein>
<accession>A0A3N4JTP4</accession>
<proteinExistence type="predicted"/>
<dbReference type="Proteomes" id="UP000276215">
    <property type="component" value="Unassembled WGS sequence"/>
</dbReference>
<evidence type="ECO:0000313" key="1">
    <source>
        <dbReference type="EMBL" id="RPB01716.1"/>
    </source>
</evidence>
<gene>
    <name evidence="1" type="ORF">L873DRAFT_1802946</name>
</gene>
<name>A0A3N4JTP4_9PEZI</name>
<evidence type="ECO:0000313" key="2">
    <source>
        <dbReference type="Proteomes" id="UP000276215"/>
    </source>
</evidence>